<evidence type="ECO:0000313" key="2">
    <source>
        <dbReference type="Proteomes" id="UP001220256"/>
    </source>
</evidence>
<organism evidence="1 2">
    <name type="scientific">Penicillium chrysogenum</name>
    <name type="common">Penicillium notatum</name>
    <dbReference type="NCBI Taxonomy" id="5076"/>
    <lineage>
        <taxon>Eukaryota</taxon>
        <taxon>Fungi</taxon>
        <taxon>Dikarya</taxon>
        <taxon>Ascomycota</taxon>
        <taxon>Pezizomycotina</taxon>
        <taxon>Eurotiomycetes</taxon>
        <taxon>Eurotiomycetidae</taxon>
        <taxon>Eurotiales</taxon>
        <taxon>Aspergillaceae</taxon>
        <taxon>Penicillium</taxon>
        <taxon>Penicillium chrysogenum species complex</taxon>
    </lineage>
</organism>
<keyword evidence="2" id="KW-1185">Reference proteome</keyword>
<gene>
    <name evidence="1" type="ORF">N7505_007326</name>
</gene>
<proteinExistence type="predicted"/>
<name>A0ABQ8WDT3_PENCH</name>
<reference evidence="1 2" key="1">
    <citation type="journal article" date="2023" name="IMA Fungus">
        <title>Comparative genomic study of the Penicillium genus elucidates a diverse pangenome and 15 lateral gene transfer events.</title>
        <authorList>
            <person name="Petersen C."/>
            <person name="Sorensen T."/>
            <person name="Nielsen M.R."/>
            <person name="Sondergaard T.E."/>
            <person name="Sorensen J.L."/>
            <person name="Fitzpatrick D.A."/>
            <person name="Frisvad J.C."/>
            <person name="Nielsen K.L."/>
        </authorList>
    </citation>
    <scope>NUCLEOTIDE SEQUENCE [LARGE SCALE GENOMIC DNA]</scope>
    <source>
        <strain evidence="1 2">IBT 3361</strain>
    </source>
</reference>
<sequence>MSVMVWPRKQSQPDFVSVPELRNPKVFSRGRLCLGYEKREPESWNLVVRQISDWSLVGMRSLFQGQPYPIDHNSDLVVLYTKIGEVYIWNPFRDEPWKLEHEDTTIFETPMILPNRTGFVTTPRKSREDVFEDVRVFVCHSVSWQNTGKSPDMKLTSYRVPLFSYFPGIETRDYESLRAFTVIWDISQDGILFYSSLIGSVAIAYDGKRLGPTLHNKEKFVGEYSDGGRVTYFKGHTAYINSYVQIVNKDKVHFKLHHPDDFSGILLFLDTYLVIVDKGFNFLRPHCRLRIFTRAGDFIYELRLGSEYSTYHARVFEEGHSIVLYAKDLTEATVWNFGEPFQVSLVPRCKPIKEDENQT</sequence>
<dbReference type="EMBL" id="JAPVEB010000004">
    <property type="protein sequence ID" value="KAJ5264533.1"/>
    <property type="molecule type" value="Genomic_DNA"/>
</dbReference>
<accession>A0ABQ8WDT3</accession>
<protein>
    <submittedName>
        <fullName evidence="1">Uncharacterized protein</fullName>
    </submittedName>
</protein>
<dbReference type="Proteomes" id="UP001220256">
    <property type="component" value="Unassembled WGS sequence"/>
</dbReference>
<comment type="caution">
    <text evidence="1">The sequence shown here is derived from an EMBL/GenBank/DDBJ whole genome shotgun (WGS) entry which is preliminary data.</text>
</comment>
<evidence type="ECO:0000313" key="1">
    <source>
        <dbReference type="EMBL" id="KAJ5264533.1"/>
    </source>
</evidence>